<dbReference type="InterPro" id="IPR017871">
    <property type="entry name" value="ABC_transporter-like_CS"/>
</dbReference>
<evidence type="ECO:0000259" key="9">
    <source>
        <dbReference type="PROSITE" id="PS50929"/>
    </source>
</evidence>
<reference evidence="10 11" key="1">
    <citation type="submission" date="2021-04" db="EMBL/GenBank/DDBJ databases">
        <title>Ruania sp. nov., isolated from sandy soil of mangrove forest.</title>
        <authorList>
            <person name="Ge X."/>
            <person name="Huang R."/>
            <person name="Liu W."/>
        </authorList>
    </citation>
    <scope>NUCLEOTIDE SEQUENCE [LARGE SCALE GENOMIC DNA]</scope>
    <source>
        <strain evidence="10 11">N2-46</strain>
    </source>
</reference>
<dbReference type="EMBL" id="JAGSHT010000033">
    <property type="protein sequence ID" value="MBZ2199680.1"/>
    <property type="molecule type" value="Genomic_DNA"/>
</dbReference>
<dbReference type="GO" id="GO:0005524">
    <property type="term" value="F:ATP binding"/>
    <property type="evidence" value="ECO:0007669"/>
    <property type="project" value="UniProtKB-KW"/>
</dbReference>
<comment type="subcellular location">
    <subcellularLocation>
        <location evidence="1">Cell membrane</location>
        <topology evidence="1">Multi-pass membrane protein</topology>
    </subcellularLocation>
</comment>
<accession>A0ABS7SH51</accession>
<dbReference type="InterPro" id="IPR036640">
    <property type="entry name" value="ABC1_TM_sf"/>
</dbReference>
<evidence type="ECO:0000256" key="3">
    <source>
        <dbReference type="ARBA" id="ARBA00022741"/>
    </source>
</evidence>
<name>A0ABS7SH51_9MICO</name>
<feature type="transmembrane region" description="Helical" evidence="7">
    <location>
        <begin position="327"/>
        <end position="347"/>
    </location>
</feature>
<dbReference type="InterPro" id="IPR003593">
    <property type="entry name" value="AAA+_ATPase"/>
</dbReference>
<feature type="transmembrane region" description="Helical" evidence="7">
    <location>
        <begin position="280"/>
        <end position="300"/>
    </location>
</feature>
<evidence type="ECO:0000259" key="8">
    <source>
        <dbReference type="PROSITE" id="PS50893"/>
    </source>
</evidence>
<dbReference type="Proteomes" id="UP000826651">
    <property type="component" value="Unassembled WGS sequence"/>
</dbReference>
<keyword evidence="2 7" id="KW-0812">Transmembrane</keyword>
<dbReference type="PROSITE" id="PS00211">
    <property type="entry name" value="ABC_TRANSPORTER_1"/>
    <property type="match status" value="1"/>
</dbReference>
<keyword evidence="5 7" id="KW-1133">Transmembrane helix</keyword>
<feature type="domain" description="ABC transmembrane type-1" evidence="9">
    <location>
        <begin position="40"/>
        <end position="300"/>
    </location>
</feature>
<dbReference type="InterPro" id="IPR039421">
    <property type="entry name" value="Type_1_exporter"/>
</dbReference>
<dbReference type="RefSeq" id="WP_223411655.1">
    <property type="nucleotide sequence ID" value="NZ_JAGSHT010000033.1"/>
</dbReference>
<evidence type="ECO:0000313" key="10">
    <source>
        <dbReference type="EMBL" id="MBZ2199680.1"/>
    </source>
</evidence>
<dbReference type="SUPFAM" id="SSF52540">
    <property type="entry name" value="P-loop containing nucleoside triphosphate hydrolases"/>
    <property type="match status" value="1"/>
</dbReference>
<dbReference type="InterPro" id="IPR011527">
    <property type="entry name" value="ABC1_TM_dom"/>
</dbReference>
<dbReference type="Gene3D" id="3.40.50.300">
    <property type="entry name" value="P-loop containing nucleotide triphosphate hydrolases"/>
    <property type="match status" value="1"/>
</dbReference>
<protein>
    <submittedName>
        <fullName evidence="10">ABC transporter ATP-binding protein</fullName>
    </submittedName>
</protein>
<dbReference type="PROSITE" id="PS50893">
    <property type="entry name" value="ABC_TRANSPORTER_2"/>
    <property type="match status" value="1"/>
</dbReference>
<evidence type="ECO:0000256" key="7">
    <source>
        <dbReference type="SAM" id="Phobius"/>
    </source>
</evidence>
<keyword evidence="3" id="KW-0547">Nucleotide-binding</keyword>
<dbReference type="Gene3D" id="1.20.1560.10">
    <property type="entry name" value="ABC transporter type 1, transmembrane domain"/>
    <property type="match status" value="1"/>
</dbReference>
<keyword evidence="4 10" id="KW-0067">ATP-binding</keyword>
<feature type="domain" description="ABC transporter" evidence="8">
    <location>
        <begin position="393"/>
        <end position="627"/>
    </location>
</feature>
<dbReference type="PANTHER" id="PTHR24221">
    <property type="entry name" value="ATP-BINDING CASSETTE SUB-FAMILY B"/>
    <property type="match status" value="1"/>
</dbReference>
<keyword evidence="6 7" id="KW-0472">Membrane</keyword>
<dbReference type="PROSITE" id="PS50929">
    <property type="entry name" value="ABC_TM1F"/>
    <property type="match status" value="1"/>
</dbReference>
<evidence type="ECO:0000256" key="6">
    <source>
        <dbReference type="ARBA" id="ARBA00023136"/>
    </source>
</evidence>
<feature type="transmembrane region" description="Helical" evidence="7">
    <location>
        <begin position="195"/>
        <end position="214"/>
    </location>
</feature>
<feature type="transmembrane region" description="Helical" evidence="7">
    <location>
        <begin position="86"/>
        <end position="107"/>
    </location>
</feature>
<evidence type="ECO:0000313" key="11">
    <source>
        <dbReference type="Proteomes" id="UP000826651"/>
    </source>
</evidence>
<feature type="transmembrane region" description="Helical" evidence="7">
    <location>
        <begin position="50"/>
        <end position="74"/>
    </location>
</feature>
<evidence type="ECO:0000256" key="2">
    <source>
        <dbReference type="ARBA" id="ARBA00022692"/>
    </source>
</evidence>
<dbReference type="InterPro" id="IPR003439">
    <property type="entry name" value="ABC_transporter-like_ATP-bd"/>
</dbReference>
<dbReference type="SMART" id="SM00382">
    <property type="entry name" value="AAA"/>
    <property type="match status" value="1"/>
</dbReference>
<dbReference type="Pfam" id="PF00005">
    <property type="entry name" value="ABC_tran"/>
    <property type="match status" value="1"/>
</dbReference>
<comment type="caution">
    <text evidence="10">The sequence shown here is derived from an EMBL/GenBank/DDBJ whole genome shotgun (WGS) entry which is preliminary data.</text>
</comment>
<gene>
    <name evidence="10" type="ORF">KCQ71_26300</name>
</gene>
<keyword evidence="11" id="KW-1185">Reference proteome</keyword>
<organism evidence="10 11">
    <name type="scientific">Occultella gossypii</name>
    <dbReference type="NCBI Taxonomy" id="2800820"/>
    <lineage>
        <taxon>Bacteria</taxon>
        <taxon>Bacillati</taxon>
        <taxon>Actinomycetota</taxon>
        <taxon>Actinomycetes</taxon>
        <taxon>Micrococcales</taxon>
        <taxon>Ruaniaceae</taxon>
        <taxon>Occultella</taxon>
    </lineage>
</organism>
<dbReference type="InterPro" id="IPR027417">
    <property type="entry name" value="P-loop_NTPase"/>
</dbReference>
<dbReference type="PANTHER" id="PTHR24221:SF654">
    <property type="entry name" value="ATP-BINDING CASSETTE SUB-FAMILY B MEMBER 6"/>
    <property type="match status" value="1"/>
</dbReference>
<feature type="transmembrane region" description="Helical" evidence="7">
    <location>
        <begin position="164"/>
        <end position="189"/>
    </location>
</feature>
<sequence length="627" mass="63914">MSAGHLGILPVAATANGAGPAHVPERDGGHASTPAVVLELLRGARSAAGLLGISVIARMIGHAAGGALLLVPAWNLGRLAVGAAEPGLLVAVTVALMVGSALVKALCRYLEQLTGHIAAFRLLGRMRTELFDRLVPLAPAVTDTHGSGRLMSAATRDIDRLEVFYAHTIAPVVTAVWMPLAGVAVAVVIAGPLPALVLLVGVGVGAIVVPVAGAGRARRAAREVVDRRTVLAQEVSDDLRGHAEILSFDAVEHRAAAVDAHGRAVASALRGTAGLLGRRAAMTLTWQAVTTIALLALAAVGPEGAFGGADTAVVAAAGSPGAPPAGWAALPALLLTIALVPAIAPALGSVEAFARSLPAALASARRLRELTTTPPAVADPARPHAVGRVRGTLDLENVTFAYPGRPDPALRDVDLHVPAGSFVAVVGATGSGKSTLARLLTRVWDPDVGAVRLDGVDLRDLALADLWREVTVLEQRPVLLTGTIGENLALGRPDASAEQLAAACAAAGLTADLDAMPDGLATRLGEHGQRLSGGQAQRLALARALLRRSPVLVLDEATSHQDALTQDGIIDRLRGAAGGTVVLIAHRLATARAADLIVVLEQGRVVETGTYVDLIRAGGAFARLAAH</sequence>
<evidence type="ECO:0000256" key="1">
    <source>
        <dbReference type="ARBA" id="ARBA00004651"/>
    </source>
</evidence>
<dbReference type="SUPFAM" id="SSF90123">
    <property type="entry name" value="ABC transporter transmembrane region"/>
    <property type="match status" value="1"/>
</dbReference>
<dbReference type="Pfam" id="PF00664">
    <property type="entry name" value="ABC_membrane"/>
    <property type="match status" value="1"/>
</dbReference>
<proteinExistence type="predicted"/>
<evidence type="ECO:0000256" key="4">
    <source>
        <dbReference type="ARBA" id="ARBA00022840"/>
    </source>
</evidence>
<evidence type="ECO:0000256" key="5">
    <source>
        <dbReference type="ARBA" id="ARBA00022989"/>
    </source>
</evidence>